<feature type="chain" id="PRO_5017202242" evidence="1">
    <location>
        <begin position="26"/>
        <end position="214"/>
    </location>
</feature>
<keyword evidence="3" id="KW-1185">Reference proteome</keyword>
<comment type="caution">
    <text evidence="2">The sequence shown here is derived from an EMBL/GenBank/DDBJ whole genome shotgun (WGS) entry which is preliminary data.</text>
</comment>
<feature type="signal peptide" evidence="1">
    <location>
        <begin position="1"/>
        <end position="25"/>
    </location>
</feature>
<dbReference type="EMBL" id="NRJF01000006">
    <property type="protein sequence ID" value="RIY38797.1"/>
    <property type="molecule type" value="Genomic_DNA"/>
</dbReference>
<name>A0A3A1YRZ7_9GAMM</name>
<dbReference type="Proteomes" id="UP000265964">
    <property type="component" value="Unassembled WGS sequence"/>
</dbReference>
<sequence>MLKKLITLFILAIFLFTSFVKTATAQTYTPEQRLEILMSSSKVQELFSRYINSLKSFENKRVETLDLALEFAYQFNQVFPATIENNTYTIEYKMFFNSFGNICAQVYNKNPKHEHLGRCGIILIATGLFDIDEDVFATLAAYTDYATLNDQEKNNLYYLKQPLLNRLFAQNNLDLYVNTKPYFVNFTVKLYPNNLKYLSTTQDLLKSFNITLVE</sequence>
<evidence type="ECO:0000256" key="1">
    <source>
        <dbReference type="SAM" id="SignalP"/>
    </source>
</evidence>
<keyword evidence="1" id="KW-0732">Signal</keyword>
<proteinExistence type="predicted"/>
<reference evidence="2 3" key="1">
    <citation type="submission" date="2017-08" db="EMBL/GenBank/DDBJ databases">
        <title>Reclassification of Bisgaard taxon 37 and 44.</title>
        <authorList>
            <person name="Christensen H."/>
        </authorList>
    </citation>
    <scope>NUCLEOTIDE SEQUENCE [LARGE SCALE GENOMIC DNA]</scope>
    <source>
        <strain evidence="2 3">EEAB3T1</strain>
    </source>
</reference>
<dbReference type="RefSeq" id="WP_119533983.1">
    <property type="nucleotide sequence ID" value="NZ_NRJF01000006.1"/>
</dbReference>
<evidence type="ECO:0000313" key="3">
    <source>
        <dbReference type="Proteomes" id="UP000265964"/>
    </source>
</evidence>
<evidence type="ECO:0000313" key="2">
    <source>
        <dbReference type="EMBL" id="RIY38797.1"/>
    </source>
</evidence>
<dbReference type="AlphaFoldDB" id="A0A3A1YRZ7"/>
<protein>
    <submittedName>
        <fullName evidence="2">Uncharacterized protein</fullName>
    </submittedName>
</protein>
<gene>
    <name evidence="2" type="ORF">CKF59_00260</name>
</gene>
<accession>A0A3A1YRZ7</accession>
<organism evidence="2 3">
    <name type="scientific">Psittacicella gerlachiana</name>
    <dbReference type="NCBI Taxonomy" id="2028574"/>
    <lineage>
        <taxon>Bacteria</taxon>
        <taxon>Pseudomonadati</taxon>
        <taxon>Pseudomonadota</taxon>
        <taxon>Gammaproteobacteria</taxon>
        <taxon>Pasteurellales</taxon>
        <taxon>Psittacicellaceae</taxon>
        <taxon>Psittacicella</taxon>
    </lineage>
</organism>